<dbReference type="KEGG" id="rain:Rai3103_06015"/>
<reference evidence="1 2" key="1">
    <citation type="submission" date="2019-10" db="EMBL/GenBank/DDBJ databases">
        <title>Genomic analysis of Raineyella sp. CBA3103.</title>
        <authorList>
            <person name="Roh S.W."/>
        </authorList>
    </citation>
    <scope>NUCLEOTIDE SEQUENCE [LARGE SCALE GENOMIC DNA]</scope>
    <source>
        <strain evidence="1 2">CBA3103</strain>
    </source>
</reference>
<dbReference type="Proteomes" id="UP000386847">
    <property type="component" value="Chromosome"/>
</dbReference>
<evidence type="ECO:0000313" key="1">
    <source>
        <dbReference type="EMBL" id="QGF23294.1"/>
    </source>
</evidence>
<keyword evidence="2" id="KW-1185">Reference proteome</keyword>
<dbReference type="EMBL" id="CP045725">
    <property type="protein sequence ID" value="QGF23294.1"/>
    <property type="molecule type" value="Genomic_DNA"/>
</dbReference>
<dbReference type="RefSeq" id="WP_153571825.1">
    <property type="nucleotide sequence ID" value="NZ_CP045725.1"/>
</dbReference>
<gene>
    <name evidence="1" type="ORF">Rai3103_06015</name>
</gene>
<evidence type="ECO:0008006" key="3">
    <source>
        <dbReference type="Google" id="ProtNLM"/>
    </source>
</evidence>
<organism evidence="1 2">
    <name type="scientific">Raineyella fluvialis</name>
    <dbReference type="NCBI Taxonomy" id="2662261"/>
    <lineage>
        <taxon>Bacteria</taxon>
        <taxon>Bacillati</taxon>
        <taxon>Actinomycetota</taxon>
        <taxon>Actinomycetes</taxon>
        <taxon>Propionibacteriales</taxon>
        <taxon>Propionibacteriaceae</taxon>
        <taxon>Raineyella</taxon>
    </lineage>
</organism>
<evidence type="ECO:0000313" key="2">
    <source>
        <dbReference type="Proteomes" id="UP000386847"/>
    </source>
</evidence>
<name>A0A5Q2FCY9_9ACTN</name>
<accession>A0A5Q2FCY9</accession>
<proteinExistence type="predicted"/>
<sequence length="96" mass="9820">MVAADVVITNRTASSYEAQGVIIHGYYRDVVGAVMLSDAGGTFGVGFAGPVPAGEQRKVHVGFAIPRPDAGNVTIAVDPSDGQHKAVQFHGSAIGN</sequence>
<protein>
    <recommendedName>
        <fullName evidence="3">DUF4352 domain-containing protein</fullName>
    </recommendedName>
</protein>
<dbReference type="AlphaFoldDB" id="A0A5Q2FCY9"/>